<evidence type="ECO:0000259" key="1">
    <source>
        <dbReference type="PROSITE" id="PS51910"/>
    </source>
</evidence>
<proteinExistence type="predicted"/>
<evidence type="ECO:0000313" key="2">
    <source>
        <dbReference type="EMBL" id="STX50649.1"/>
    </source>
</evidence>
<dbReference type="GO" id="GO:0016798">
    <property type="term" value="F:hydrolase activity, acting on glycosyl bonds"/>
    <property type="evidence" value="ECO:0007669"/>
    <property type="project" value="UniProtKB-KW"/>
</dbReference>
<dbReference type="AlphaFoldDB" id="A0A378JK98"/>
<keyword evidence="2" id="KW-0326">Glycosidase</keyword>
<protein>
    <submittedName>
        <fullName evidence="2">Sporulation-specific glycosylase ydhD</fullName>
        <ecNumber evidence="2">3.2.-.-</ecNumber>
    </submittedName>
</protein>
<dbReference type="OrthoDB" id="276604at2"/>
<dbReference type="PANTHER" id="PTHR46066">
    <property type="entry name" value="CHITINASE DOMAIN-CONTAINING PROTEIN 1 FAMILY MEMBER"/>
    <property type="match status" value="1"/>
</dbReference>
<dbReference type="EMBL" id="UGOD01000001">
    <property type="protein sequence ID" value="STX50649.1"/>
    <property type="molecule type" value="Genomic_DNA"/>
</dbReference>
<dbReference type="InterPro" id="IPR017853">
    <property type="entry name" value="GH"/>
</dbReference>
<gene>
    <name evidence="2" type="primary">ydhD</name>
    <name evidence="2" type="ORF">NCTC13316_00732</name>
</gene>
<dbReference type="InterPro" id="IPR011583">
    <property type="entry name" value="Chitinase_II/V-like_cat"/>
</dbReference>
<keyword evidence="3" id="KW-1185">Reference proteome</keyword>
<sequence>MGLKRPIVAGAIYIMSGQAISVNSLNIQAWVYPGQPACNAKNEYTDGRIIQVLKPEYFTVNETGILKRLNVAKAGCNAYSQKNIESIKSYSQQQFVTVSASASSMAVLASSVKKRANAIKKLISFIKKTNFTGIELDFEGFGNWTDDNYQNYKIFVNELGNALWSINAELMIDGPPISNETEQSYYKWHYEDFNSLPVNYIVVMAYDYQYNYGVGTPVAPNAWVTNIINYVKDRIEDINKIVIGIPSYGYHGITGSYKIKLDTFEQSKSYPGFSLAVQDPSSFEYFWQHENTTYFIQTSDSLNQKKALIEAAGIKHISVWHLGGNQWFL</sequence>
<reference evidence="2 3" key="1">
    <citation type="submission" date="2018-06" db="EMBL/GenBank/DDBJ databases">
        <authorList>
            <consortium name="Pathogen Informatics"/>
            <person name="Doyle S."/>
        </authorList>
    </citation>
    <scope>NUCLEOTIDE SEQUENCE [LARGE SCALE GENOMIC DNA]</scope>
    <source>
        <strain evidence="2 3">NCTC13316</strain>
    </source>
</reference>
<dbReference type="PROSITE" id="PS51910">
    <property type="entry name" value="GH18_2"/>
    <property type="match status" value="1"/>
</dbReference>
<dbReference type="GO" id="GO:0005975">
    <property type="term" value="P:carbohydrate metabolic process"/>
    <property type="evidence" value="ECO:0007669"/>
    <property type="project" value="InterPro"/>
</dbReference>
<accession>A0A378JK98</accession>
<feature type="domain" description="GH18" evidence="1">
    <location>
        <begin position="34"/>
        <end position="329"/>
    </location>
</feature>
<dbReference type="InterPro" id="IPR001223">
    <property type="entry name" value="Glyco_hydro18_cat"/>
</dbReference>
<dbReference type="EC" id="3.2.-.-" evidence="2"/>
<dbReference type="RefSeq" id="WP_115330351.1">
    <property type="nucleotide sequence ID" value="NZ_CAAAHP010000004.1"/>
</dbReference>
<dbReference type="Gene3D" id="3.20.20.80">
    <property type="entry name" value="Glycosidases"/>
    <property type="match status" value="1"/>
</dbReference>
<dbReference type="SMART" id="SM00636">
    <property type="entry name" value="Glyco_18"/>
    <property type="match status" value="1"/>
</dbReference>
<dbReference type="Proteomes" id="UP000254794">
    <property type="component" value="Unassembled WGS sequence"/>
</dbReference>
<dbReference type="GO" id="GO:0008061">
    <property type="term" value="F:chitin binding"/>
    <property type="evidence" value="ECO:0007669"/>
    <property type="project" value="InterPro"/>
</dbReference>
<evidence type="ECO:0000313" key="3">
    <source>
        <dbReference type="Proteomes" id="UP000254794"/>
    </source>
</evidence>
<dbReference type="PANTHER" id="PTHR46066:SF2">
    <property type="entry name" value="CHITINASE DOMAIN-CONTAINING PROTEIN 1"/>
    <property type="match status" value="1"/>
</dbReference>
<keyword evidence="2" id="KW-0378">Hydrolase</keyword>
<dbReference type="Pfam" id="PF00704">
    <property type="entry name" value="Glyco_hydro_18"/>
    <property type="match status" value="1"/>
</dbReference>
<organism evidence="2 3">
    <name type="scientific">Legionella busanensis</name>
    <dbReference type="NCBI Taxonomy" id="190655"/>
    <lineage>
        <taxon>Bacteria</taxon>
        <taxon>Pseudomonadati</taxon>
        <taxon>Pseudomonadota</taxon>
        <taxon>Gammaproteobacteria</taxon>
        <taxon>Legionellales</taxon>
        <taxon>Legionellaceae</taxon>
        <taxon>Legionella</taxon>
    </lineage>
</organism>
<dbReference type="SUPFAM" id="SSF51445">
    <property type="entry name" value="(Trans)glycosidases"/>
    <property type="match status" value="1"/>
</dbReference>
<name>A0A378JK98_9GAMM</name>